<reference evidence="1" key="2">
    <citation type="submission" date="2018-05" db="EMBL/GenBank/DDBJ databases">
        <title>OpunRS2 (Oryza punctata Reference Sequence Version 2).</title>
        <authorList>
            <person name="Zhang J."/>
            <person name="Kudrna D."/>
            <person name="Lee S."/>
            <person name="Talag J."/>
            <person name="Welchert J."/>
            <person name="Wing R.A."/>
        </authorList>
    </citation>
    <scope>NUCLEOTIDE SEQUENCE [LARGE SCALE GENOMIC DNA]</scope>
</reference>
<dbReference type="EnsemblPlants" id="OPUNC02G22690.1">
    <property type="protein sequence ID" value="OPUNC02G22690.1"/>
    <property type="gene ID" value="OPUNC02G22690"/>
</dbReference>
<reference evidence="1" key="1">
    <citation type="submission" date="2015-04" db="UniProtKB">
        <authorList>
            <consortium name="EnsemblPlants"/>
        </authorList>
    </citation>
    <scope>IDENTIFICATION</scope>
</reference>
<accession>A0A0E0K2N2</accession>
<keyword evidence="2" id="KW-1185">Reference proteome</keyword>
<proteinExistence type="predicted"/>
<sequence>MYLNWKAAKFHLAGNAVLSVADLLPKTPLRGCVVRVAYVVCGRDIQQQPWTTAETPPDGESCRLGRGGKGTCTLARFGGRDGVGWLGLTSGLTRMPPVRQNA</sequence>
<dbReference type="Gramene" id="OPUNC02G22690.1">
    <property type="protein sequence ID" value="OPUNC02G22690.1"/>
    <property type="gene ID" value="OPUNC02G22690"/>
</dbReference>
<dbReference type="AlphaFoldDB" id="A0A0E0K2N2"/>
<evidence type="ECO:0000313" key="1">
    <source>
        <dbReference type="EnsemblPlants" id="OPUNC02G22690.1"/>
    </source>
</evidence>
<protein>
    <submittedName>
        <fullName evidence="1">Uncharacterized protein</fullName>
    </submittedName>
</protein>
<evidence type="ECO:0000313" key="2">
    <source>
        <dbReference type="Proteomes" id="UP000026962"/>
    </source>
</evidence>
<organism evidence="1">
    <name type="scientific">Oryza punctata</name>
    <name type="common">Red rice</name>
    <dbReference type="NCBI Taxonomy" id="4537"/>
    <lineage>
        <taxon>Eukaryota</taxon>
        <taxon>Viridiplantae</taxon>
        <taxon>Streptophyta</taxon>
        <taxon>Embryophyta</taxon>
        <taxon>Tracheophyta</taxon>
        <taxon>Spermatophyta</taxon>
        <taxon>Magnoliopsida</taxon>
        <taxon>Liliopsida</taxon>
        <taxon>Poales</taxon>
        <taxon>Poaceae</taxon>
        <taxon>BOP clade</taxon>
        <taxon>Oryzoideae</taxon>
        <taxon>Oryzeae</taxon>
        <taxon>Oryzinae</taxon>
        <taxon>Oryza</taxon>
    </lineage>
</organism>
<dbReference type="Proteomes" id="UP000026962">
    <property type="component" value="Chromosome 2"/>
</dbReference>
<dbReference type="HOGENOM" id="CLU_2282014_0_0_1"/>
<name>A0A0E0K2N2_ORYPU</name>